<dbReference type="Proteomes" id="UP001240984">
    <property type="component" value="Unassembled WGS sequence"/>
</dbReference>
<evidence type="ECO:0000313" key="2">
    <source>
        <dbReference type="Proteomes" id="UP001240984"/>
    </source>
</evidence>
<reference evidence="1 2" key="1">
    <citation type="submission" date="2023-07" db="EMBL/GenBank/DDBJ databases">
        <title>Sequencing the genomes of 1000 actinobacteria strains.</title>
        <authorList>
            <person name="Klenk H.-P."/>
        </authorList>
    </citation>
    <scope>NUCLEOTIDE SEQUENCE [LARGE SCALE GENOMIC DNA]</scope>
    <source>
        <strain evidence="1 2">DSM 44710</strain>
    </source>
</reference>
<sequence length="129" mass="13847">MERTDWPLLRPAPGQWICADHGTIDRPYAGVVLACPNCLVGLLRTVLVRGQVMYREEAPERCAGPEQHLLVADAVLVGWIGCPCNASGGHRSWACRSCGDVQSWPPHDVAAAQPYFGPGAGDRVPGMVS</sequence>
<accession>A0ABT9N7C4</accession>
<organism evidence="1 2">
    <name type="scientific">Catenuloplanes nepalensis</name>
    <dbReference type="NCBI Taxonomy" id="587533"/>
    <lineage>
        <taxon>Bacteria</taxon>
        <taxon>Bacillati</taxon>
        <taxon>Actinomycetota</taxon>
        <taxon>Actinomycetes</taxon>
        <taxon>Micromonosporales</taxon>
        <taxon>Micromonosporaceae</taxon>
        <taxon>Catenuloplanes</taxon>
    </lineage>
</organism>
<evidence type="ECO:0000313" key="1">
    <source>
        <dbReference type="EMBL" id="MDP9799336.1"/>
    </source>
</evidence>
<gene>
    <name evidence="1" type="ORF">J2S43_007848</name>
</gene>
<comment type="caution">
    <text evidence="1">The sequence shown here is derived from an EMBL/GenBank/DDBJ whole genome shotgun (WGS) entry which is preliminary data.</text>
</comment>
<keyword evidence="2" id="KW-1185">Reference proteome</keyword>
<name>A0ABT9N7C4_9ACTN</name>
<proteinExistence type="predicted"/>
<protein>
    <submittedName>
        <fullName evidence="1">Uncharacterized protein</fullName>
    </submittedName>
</protein>
<dbReference type="EMBL" id="JAUSRA010000001">
    <property type="protein sequence ID" value="MDP9799336.1"/>
    <property type="molecule type" value="Genomic_DNA"/>
</dbReference>